<name>A0A5C6U249_9BURK</name>
<feature type="signal peptide" evidence="2">
    <location>
        <begin position="1"/>
        <end position="24"/>
    </location>
</feature>
<dbReference type="Gene3D" id="1.25.40.10">
    <property type="entry name" value="Tetratricopeptide repeat domain"/>
    <property type="match status" value="1"/>
</dbReference>
<sequence>MAPPTFIRLAAGWLCAAIGLVATAAPFTPRGDEVIVERLPARESAETRRQRAALARDPAQLPLALATARAAIERARQHGDPRELGLAQAALKPWWAQPAPPAAVRLLRATIRQSQHDFDGALADLDALAVDATAPLPLRAQARLTRATVRRVTGRLEPAEDDCRALAGPDFASLGAALSVPARACLAELRSLRGQPREAAIALTALAREAPADGWLALVRAELAQRLGDHVRAEALFREATAGTPGVYAIAARADWLIERGRAAEALALIEPQGVDADALLLRRAIARRRLGDARAAADAATLQARFDAARQRGENLHLREEALLALELQGDPAKGAGTGRAELGAAEGAGRCLAAGARGAGCRPARGGADAARLGGHRRAHRHGRQGGALMTLRQLFTLALALVAGAAQAHKSSDAYLRWQVDGARIEQRVDIALRDLDRELELDADGDGQLRWGGALTLERHRTRPRPRSRCAPTSATAR</sequence>
<reference evidence="3 4" key="1">
    <citation type="submission" date="2019-08" db="EMBL/GenBank/DDBJ databases">
        <authorList>
            <person name="Khan S.A."/>
            <person name="Jeon C.O."/>
            <person name="Jeong S.E."/>
        </authorList>
    </citation>
    <scope>NUCLEOTIDE SEQUENCE [LARGE SCALE GENOMIC DNA]</scope>
    <source>
        <strain evidence="4">IMCC1728</strain>
    </source>
</reference>
<protein>
    <recommendedName>
        <fullName evidence="5">Tetratricopeptide repeat protein</fullName>
    </recommendedName>
</protein>
<keyword evidence="2" id="KW-0732">Signal</keyword>
<evidence type="ECO:0000256" key="2">
    <source>
        <dbReference type="SAM" id="SignalP"/>
    </source>
</evidence>
<keyword evidence="4" id="KW-1185">Reference proteome</keyword>
<evidence type="ECO:0008006" key="5">
    <source>
        <dbReference type="Google" id="ProtNLM"/>
    </source>
</evidence>
<dbReference type="InterPro" id="IPR011990">
    <property type="entry name" value="TPR-like_helical_dom_sf"/>
</dbReference>
<accession>A0A5C6U249</accession>
<organism evidence="3 4">
    <name type="scientific">Piscinibacter aquaticus</name>
    <dbReference type="NCBI Taxonomy" id="392597"/>
    <lineage>
        <taxon>Bacteria</taxon>
        <taxon>Pseudomonadati</taxon>
        <taxon>Pseudomonadota</taxon>
        <taxon>Betaproteobacteria</taxon>
        <taxon>Burkholderiales</taxon>
        <taxon>Sphaerotilaceae</taxon>
        <taxon>Piscinibacter</taxon>
    </lineage>
</organism>
<dbReference type="SUPFAM" id="SSF48452">
    <property type="entry name" value="TPR-like"/>
    <property type="match status" value="1"/>
</dbReference>
<comment type="caution">
    <text evidence="3">The sequence shown here is derived from an EMBL/GenBank/DDBJ whole genome shotgun (WGS) entry which is preliminary data.</text>
</comment>
<dbReference type="Proteomes" id="UP000321832">
    <property type="component" value="Unassembled WGS sequence"/>
</dbReference>
<evidence type="ECO:0000313" key="4">
    <source>
        <dbReference type="Proteomes" id="UP000321832"/>
    </source>
</evidence>
<feature type="compositionally biased region" description="Low complexity" evidence="1">
    <location>
        <begin position="473"/>
        <end position="482"/>
    </location>
</feature>
<evidence type="ECO:0000256" key="1">
    <source>
        <dbReference type="SAM" id="MobiDB-lite"/>
    </source>
</evidence>
<dbReference type="EMBL" id="VOPW01000001">
    <property type="protein sequence ID" value="TXC66977.1"/>
    <property type="molecule type" value="Genomic_DNA"/>
</dbReference>
<gene>
    <name evidence="3" type="ORF">FSC37_18055</name>
</gene>
<proteinExistence type="predicted"/>
<dbReference type="AlphaFoldDB" id="A0A5C6U249"/>
<evidence type="ECO:0000313" key="3">
    <source>
        <dbReference type="EMBL" id="TXC66977.1"/>
    </source>
</evidence>
<feature type="region of interest" description="Disordered" evidence="1">
    <location>
        <begin position="462"/>
        <end position="482"/>
    </location>
</feature>
<feature type="chain" id="PRO_5022962293" description="Tetratricopeptide repeat protein" evidence="2">
    <location>
        <begin position="25"/>
        <end position="482"/>
    </location>
</feature>